<dbReference type="InterPro" id="IPR025714">
    <property type="entry name" value="Methyltranfer_dom"/>
</dbReference>
<sequence length="101" mass="11287">MNPKKKDVEILNFWNERAGLGEIAGTNDFMLTRIEQDFLESIVPPKTRILDIGCGNSSTLIRLAKKSGCTGIGIDFSEKMIRTSKKSVKEAELDAVIENYH</sequence>
<dbReference type="AlphaFoldDB" id="A0A382W5P1"/>
<name>A0A382W5P1_9ZZZZ</name>
<dbReference type="PANTHER" id="PTHR43667">
    <property type="entry name" value="CYCLOPROPANE-FATTY-ACYL-PHOSPHOLIPID SYNTHASE"/>
    <property type="match status" value="1"/>
</dbReference>
<dbReference type="Gene3D" id="3.40.50.150">
    <property type="entry name" value="Vaccinia Virus protein VP39"/>
    <property type="match status" value="1"/>
</dbReference>
<reference evidence="2" key="1">
    <citation type="submission" date="2018-05" db="EMBL/GenBank/DDBJ databases">
        <authorList>
            <person name="Lanie J.A."/>
            <person name="Ng W.-L."/>
            <person name="Kazmierczak K.M."/>
            <person name="Andrzejewski T.M."/>
            <person name="Davidsen T.M."/>
            <person name="Wayne K.J."/>
            <person name="Tettelin H."/>
            <person name="Glass J.I."/>
            <person name="Rusch D."/>
            <person name="Podicherti R."/>
            <person name="Tsui H.-C.T."/>
            <person name="Winkler M.E."/>
        </authorList>
    </citation>
    <scope>NUCLEOTIDE SEQUENCE</scope>
</reference>
<feature type="domain" description="Methyltransferase" evidence="1">
    <location>
        <begin position="46"/>
        <end position="94"/>
    </location>
</feature>
<feature type="non-terminal residue" evidence="2">
    <location>
        <position position="101"/>
    </location>
</feature>
<dbReference type="Pfam" id="PF13847">
    <property type="entry name" value="Methyltransf_31"/>
    <property type="match status" value="1"/>
</dbReference>
<dbReference type="PANTHER" id="PTHR43667:SF2">
    <property type="entry name" value="FATTY ACID C-METHYL TRANSFERASE"/>
    <property type="match status" value="1"/>
</dbReference>
<gene>
    <name evidence="2" type="ORF">METZ01_LOCUS406774</name>
</gene>
<dbReference type="EMBL" id="UINC01157111">
    <property type="protein sequence ID" value="SVD53920.1"/>
    <property type="molecule type" value="Genomic_DNA"/>
</dbReference>
<dbReference type="InterPro" id="IPR050723">
    <property type="entry name" value="CFA/CMAS"/>
</dbReference>
<protein>
    <recommendedName>
        <fullName evidence="1">Methyltransferase domain-containing protein</fullName>
    </recommendedName>
</protein>
<organism evidence="2">
    <name type="scientific">marine metagenome</name>
    <dbReference type="NCBI Taxonomy" id="408172"/>
    <lineage>
        <taxon>unclassified sequences</taxon>
        <taxon>metagenomes</taxon>
        <taxon>ecological metagenomes</taxon>
    </lineage>
</organism>
<proteinExistence type="predicted"/>
<dbReference type="SUPFAM" id="SSF53335">
    <property type="entry name" value="S-adenosyl-L-methionine-dependent methyltransferases"/>
    <property type="match status" value="1"/>
</dbReference>
<dbReference type="InterPro" id="IPR029063">
    <property type="entry name" value="SAM-dependent_MTases_sf"/>
</dbReference>
<accession>A0A382W5P1</accession>
<evidence type="ECO:0000313" key="2">
    <source>
        <dbReference type="EMBL" id="SVD53920.1"/>
    </source>
</evidence>
<dbReference type="CDD" id="cd02440">
    <property type="entry name" value="AdoMet_MTases"/>
    <property type="match status" value="1"/>
</dbReference>
<evidence type="ECO:0000259" key="1">
    <source>
        <dbReference type="Pfam" id="PF13847"/>
    </source>
</evidence>